<dbReference type="Pfam" id="PF00665">
    <property type="entry name" value="rve"/>
    <property type="match status" value="1"/>
</dbReference>
<dbReference type="SUPFAM" id="SSF56672">
    <property type="entry name" value="DNA/RNA polymerases"/>
    <property type="match status" value="1"/>
</dbReference>
<keyword evidence="5" id="KW-0255">Endonuclease</keyword>
<evidence type="ECO:0000256" key="12">
    <source>
        <dbReference type="SAM" id="MobiDB-lite"/>
    </source>
</evidence>
<evidence type="ECO:0000313" key="17">
    <source>
        <dbReference type="WBParaSite" id="GPLIN_000905100"/>
    </source>
</evidence>
<reference evidence="16" key="1">
    <citation type="submission" date="2014-05" db="EMBL/GenBank/DDBJ databases">
        <title>The genome and life-stage specific transcriptomes of Globodera pallida elucidate key aspects of plant parasitism by a cyst nematode.</title>
        <authorList>
            <person name="Cotton J.A."/>
            <person name="Lilley C.J."/>
            <person name="Jones L.M."/>
            <person name="Kikuchi T."/>
            <person name="Reid A.J."/>
            <person name="Thorpe P."/>
            <person name="Tsai I.J."/>
            <person name="Beasley H."/>
            <person name="Blok V."/>
            <person name="Cock P.J.A."/>
            <person name="Van den Akker S.E."/>
            <person name="Holroyd N."/>
            <person name="Hunt M."/>
            <person name="Mantelin S."/>
            <person name="Naghra H."/>
            <person name="Pain A."/>
            <person name="Palomares-Rius J.E."/>
            <person name="Zarowiecki M."/>
            <person name="Berriman M."/>
            <person name="Jones J.T."/>
            <person name="Urwin P.E."/>
        </authorList>
    </citation>
    <scope>NUCLEOTIDE SEQUENCE [LARGE SCALE GENOMIC DNA]</scope>
    <source>
        <strain evidence="16">Lindley</strain>
    </source>
</reference>
<dbReference type="InterPro" id="IPR012337">
    <property type="entry name" value="RNaseH-like_sf"/>
</dbReference>
<protein>
    <recommendedName>
        <fullName evidence="1">RNA-directed DNA polymerase</fullName>
        <ecNumber evidence="1">2.7.7.49</ecNumber>
    </recommendedName>
</protein>
<dbReference type="GO" id="GO:0008270">
    <property type="term" value="F:zinc ion binding"/>
    <property type="evidence" value="ECO:0007669"/>
    <property type="project" value="InterPro"/>
</dbReference>
<dbReference type="Pfam" id="PF17919">
    <property type="entry name" value="RT_RNaseH_2"/>
    <property type="match status" value="1"/>
</dbReference>
<evidence type="ECO:0000256" key="7">
    <source>
        <dbReference type="ARBA" id="ARBA00022842"/>
    </source>
</evidence>
<evidence type="ECO:0000256" key="9">
    <source>
        <dbReference type="ARBA" id="ARBA00022908"/>
    </source>
</evidence>
<keyword evidence="2" id="KW-0808">Transferase</keyword>
<dbReference type="PROSITE" id="PS50175">
    <property type="entry name" value="ASP_PROT_RETROV"/>
    <property type="match status" value="1"/>
</dbReference>
<evidence type="ECO:0000256" key="11">
    <source>
        <dbReference type="ARBA" id="ARBA00023268"/>
    </source>
</evidence>
<dbReference type="Pfam" id="PF23309">
    <property type="entry name" value="DUF7083"/>
    <property type="match status" value="1"/>
</dbReference>
<dbReference type="SUPFAM" id="SSF53098">
    <property type="entry name" value="Ribonuclease H-like"/>
    <property type="match status" value="1"/>
</dbReference>
<evidence type="ECO:0000313" key="16">
    <source>
        <dbReference type="Proteomes" id="UP000050741"/>
    </source>
</evidence>
<organism evidence="16 17">
    <name type="scientific">Globodera pallida</name>
    <name type="common">Potato cyst nematode worm</name>
    <name type="synonym">Heterodera pallida</name>
    <dbReference type="NCBI Taxonomy" id="36090"/>
    <lineage>
        <taxon>Eukaryota</taxon>
        <taxon>Metazoa</taxon>
        <taxon>Ecdysozoa</taxon>
        <taxon>Nematoda</taxon>
        <taxon>Chromadorea</taxon>
        <taxon>Rhabditida</taxon>
        <taxon>Tylenchina</taxon>
        <taxon>Tylenchomorpha</taxon>
        <taxon>Tylenchoidea</taxon>
        <taxon>Heteroderidae</taxon>
        <taxon>Heteroderinae</taxon>
        <taxon>Globodera</taxon>
    </lineage>
</organism>
<dbReference type="GO" id="GO:0003964">
    <property type="term" value="F:RNA-directed DNA polymerase activity"/>
    <property type="evidence" value="ECO:0007669"/>
    <property type="project" value="UniProtKB-KW"/>
</dbReference>
<dbReference type="SMART" id="SM00343">
    <property type="entry name" value="ZnF_C2HC"/>
    <property type="match status" value="2"/>
</dbReference>
<dbReference type="FunFam" id="3.30.420.10:FF:000131">
    <property type="entry name" value="Protein CBG26278"/>
    <property type="match status" value="1"/>
</dbReference>
<evidence type="ECO:0000256" key="2">
    <source>
        <dbReference type="ARBA" id="ARBA00022679"/>
    </source>
</evidence>
<dbReference type="InterPro" id="IPR036397">
    <property type="entry name" value="RNaseH_sf"/>
</dbReference>
<feature type="domain" description="Integrase catalytic" evidence="15">
    <location>
        <begin position="1078"/>
        <end position="1230"/>
    </location>
</feature>
<dbReference type="Proteomes" id="UP000050741">
    <property type="component" value="Unassembled WGS sequence"/>
</dbReference>
<evidence type="ECO:0000256" key="3">
    <source>
        <dbReference type="ARBA" id="ARBA00022695"/>
    </source>
</evidence>
<dbReference type="Gene3D" id="2.40.70.10">
    <property type="entry name" value="Acid Proteases"/>
    <property type="match status" value="1"/>
</dbReference>
<dbReference type="InterPro" id="IPR001995">
    <property type="entry name" value="Peptidase_A2_cat"/>
</dbReference>
<keyword evidence="10" id="KW-0695">RNA-directed DNA polymerase</keyword>
<dbReference type="Gene3D" id="1.10.340.70">
    <property type="match status" value="1"/>
</dbReference>
<dbReference type="Gene3D" id="3.30.420.10">
    <property type="entry name" value="Ribonuclease H-like superfamily/Ribonuclease H"/>
    <property type="match status" value="1"/>
</dbReference>
<sequence length="1393" mass="158227">MDKNLVEILQHLTSIVKQQNSPASGQNSVTLPDIQPFNNGEEAIDFEEWMDRFQFAIECTAPNLEEAAKVKLLMTKLSPAAFGEYKRSCLPEEITQFGFNETKKRLQNLFSRPNSLAMDRYDCLKACREEGEELGVFINRLKVLFRKFRYSELNEDQFKCLVLLSALKAPNEAKLRQYILSRLTMEETKTPKTAKLFETVTEELFTMLKTESEVKMLEQARPKINAVQQKQSKPTLFKKENWAKPNISRSAYNGKPPKSNCYRCGALHWAQNCPEFHHVCKKCNGKGHTEKMCEKIQAFRQNKKAKSPKMNMLRLPVAHINSLNSSKLLRAEIKTNGTPIKFILDTGADINVIDEKSYKIIGSPPVEKCSEEAILFDGSRCTFLGKGTTTFQFNEIQSVQQFYVAKCGALNLLGAATLDEFGFLQGMKNMLSGNTTINQISSQNIEAKIKETITNLPQKFAQVFSEGLGLCTKMNAHLALKADINPVFRRARPVPYSALSIVNGELDRLEKMKVITPVEHTEWAAPVLVVKKANGTARLCADFSTGLNDSLQLHQHPLPLPSDIFAKLNGGKYFSKVDLSDAYLQIELGEDSKKLCTIATHRGHFKYERMPFGVKSAPGIFQSIMDNMLADLPFTLAYLDDIIIVSPSVDEHVVHIEQLFARLMNWGLKVRIDKCSFFQNEIKYLGVIIDRHGRKPDPSKVSAIADMPIPSEVNELRSYLGMVNYYQEFVRNFRFIRQPLDELLRKDKPWNWSNKCQDAFNKINAALQSDLALTHYDPALPITVAADASEHGIGGVISHQFPNGMVKAVSHFSRSLTPAEQNYGQIEKEALALVEAVKRFHKMIFGRKFTLLTDHQPLKKIFGNKDGVPKHSHNRLVRWSLILTAYDFEIQYVNTEKFGQADALSRLISSNRKSKAGEEIIIASCETENVLVENIHETIRQLPITFKDLVATTKTDPALQQIRSFITKTWPEPKNFRETEFLPTEKFSQFHRRKEEISIVDNCLMLGERIIIPRSLQKYVLRMLHQGHPGIKRMKSLARIHVYWPMMDSEIESFVHKCSACALVAKNPIKTTLQSWPKTDGPWKRIHMDYAGPFNGKMYLIIVDSYSKYPEIFEMNSTNSSATISKLKSLIARYGIPETVVSDNGTQFRSHQFQQFTKSFGIEHLFSAPYAPQSNGQAERMVDTFKRAFAKIKGEGVSGNVLETFLLTYRTTPAEVLDGKCPAELFLGRKPRIELDLLRPRGIATRKDLRMEAQFNKKHGARFRSYAIDENVFVRHLKSGAWRPGKVVERRGVIYTVEFGDQTSSRFHANQLQLRRTDEDDGPLDILNQTFGLPLPNLEVEPPADAGPVDEAPTAEGNVRRYPARIRRPATRLNIGDVRQPAYDYLAVRRSPD</sequence>
<feature type="domain" description="Peptidase A2" evidence="13">
    <location>
        <begin position="340"/>
        <end position="387"/>
    </location>
</feature>
<dbReference type="InterPro" id="IPR055510">
    <property type="entry name" value="DUF7083"/>
</dbReference>
<evidence type="ECO:0000256" key="4">
    <source>
        <dbReference type="ARBA" id="ARBA00022722"/>
    </source>
</evidence>
<dbReference type="InterPro" id="IPR043128">
    <property type="entry name" value="Rev_trsase/Diguanyl_cyclase"/>
</dbReference>
<accession>A0A183C855</accession>
<dbReference type="FunFam" id="3.30.70.270:FF:000020">
    <property type="entry name" value="Transposon Tf2-6 polyprotein-like Protein"/>
    <property type="match status" value="1"/>
</dbReference>
<dbReference type="InterPro" id="IPR001584">
    <property type="entry name" value="Integrase_cat-core"/>
</dbReference>
<dbReference type="InterPro" id="IPR021109">
    <property type="entry name" value="Peptidase_aspartic_dom_sf"/>
</dbReference>
<evidence type="ECO:0000259" key="14">
    <source>
        <dbReference type="PROSITE" id="PS50878"/>
    </source>
</evidence>
<reference evidence="17" key="2">
    <citation type="submission" date="2016-06" db="UniProtKB">
        <authorList>
            <consortium name="WormBaseParasite"/>
        </authorList>
    </citation>
    <scope>IDENTIFICATION</scope>
</reference>
<dbReference type="Pfam" id="PF17921">
    <property type="entry name" value="Integrase_H2C2"/>
    <property type="match status" value="1"/>
</dbReference>
<dbReference type="CDD" id="cd01647">
    <property type="entry name" value="RT_LTR"/>
    <property type="match status" value="1"/>
</dbReference>
<dbReference type="InterPro" id="IPR041577">
    <property type="entry name" value="RT_RNaseH_2"/>
</dbReference>
<evidence type="ECO:0000256" key="8">
    <source>
        <dbReference type="ARBA" id="ARBA00022884"/>
    </source>
</evidence>
<dbReference type="GO" id="GO:0042575">
    <property type="term" value="C:DNA polymerase complex"/>
    <property type="evidence" value="ECO:0007669"/>
    <property type="project" value="UniProtKB-ARBA"/>
</dbReference>
<keyword evidence="11" id="KW-0511">Multifunctional enzyme</keyword>
<keyword evidence="6" id="KW-0378">Hydrolase</keyword>
<evidence type="ECO:0000256" key="1">
    <source>
        <dbReference type="ARBA" id="ARBA00012493"/>
    </source>
</evidence>
<evidence type="ECO:0000256" key="5">
    <source>
        <dbReference type="ARBA" id="ARBA00022759"/>
    </source>
</evidence>
<dbReference type="InterPro" id="IPR050951">
    <property type="entry name" value="Retrovirus_Pol_polyprotein"/>
</dbReference>
<evidence type="ECO:0000259" key="13">
    <source>
        <dbReference type="PROSITE" id="PS50175"/>
    </source>
</evidence>
<evidence type="ECO:0000259" key="15">
    <source>
        <dbReference type="PROSITE" id="PS50994"/>
    </source>
</evidence>
<dbReference type="GO" id="GO:0015074">
    <property type="term" value="P:DNA integration"/>
    <property type="evidence" value="ECO:0007669"/>
    <property type="project" value="UniProtKB-KW"/>
</dbReference>
<dbReference type="GO" id="GO:0004519">
    <property type="term" value="F:endonuclease activity"/>
    <property type="evidence" value="ECO:0007669"/>
    <property type="project" value="UniProtKB-KW"/>
</dbReference>
<keyword evidence="16" id="KW-1185">Reference proteome</keyword>
<dbReference type="InterPro" id="IPR043502">
    <property type="entry name" value="DNA/RNA_pol_sf"/>
</dbReference>
<keyword evidence="4" id="KW-0540">Nuclease</keyword>
<keyword evidence="3" id="KW-0548">Nucleotidyltransferase</keyword>
<dbReference type="GO" id="GO:0004190">
    <property type="term" value="F:aspartic-type endopeptidase activity"/>
    <property type="evidence" value="ECO:0007669"/>
    <property type="project" value="InterPro"/>
</dbReference>
<evidence type="ECO:0000256" key="10">
    <source>
        <dbReference type="ARBA" id="ARBA00022918"/>
    </source>
</evidence>
<dbReference type="Gene3D" id="3.30.70.270">
    <property type="match status" value="2"/>
</dbReference>
<dbReference type="WBParaSite" id="GPLIN_000905100">
    <property type="protein sequence ID" value="GPLIN_000905100"/>
    <property type="gene ID" value="GPLIN_000905100"/>
</dbReference>
<dbReference type="InterPro" id="IPR000477">
    <property type="entry name" value="RT_dom"/>
</dbReference>
<dbReference type="FunFam" id="1.10.340.70:FF:000003">
    <property type="entry name" value="Protein CBG25708"/>
    <property type="match status" value="1"/>
</dbReference>
<keyword evidence="7" id="KW-0460">Magnesium</keyword>
<dbReference type="EC" id="2.7.7.49" evidence="1"/>
<name>A0A183C855_GLOPA</name>
<dbReference type="GO" id="GO:0003723">
    <property type="term" value="F:RNA binding"/>
    <property type="evidence" value="ECO:0007669"/>
    <property type="project" value="UniProtKB-KW"/>
</dbReference>
<dbReference type="PROSITE" id="PS00141">
    <property type="entry name" value="ASP_PROTEASE"/>
    <property type="match status" value="1"/>
</dbReference>
<dbReference type="PROSITE" id="PS50994">
    <property type="entry name" value="INTEGRASE"/>
    <property type="match status" value="1"/>
</dbReference>
<dbReference type="PANTHER" id="PTHR37984">
    <property type="entry name" value="PROTEIN CBG26694"/>
    <property type="match status" value="1"/>
</dbReference>
<evidence type="ECO:0000256" key="6">
    <source>
        <dbReference type="ARBA" id="ARBA00022801"/>
    </source>
</evidence>
<dbReference type="Pfam" id="PF00078">
    <property type="entry name" value="RVT_1"/>
    <property type="match status" value="1"/>
</dbReference>
<feature type="region of interest" description="Disordered" evidence="12">
    <location>
        <begin position="1337"/>
        <end position="1360"/>
    </location>
</feature>
<keyword evidence="8" id="KW-0694">RNA-binding</keyword>
<dbReference type="Gene3D" id="4.10.60.10">
    <property type="entry name" value="Zinc finger, CCHC-type"/>
    <property type="match status" value="1"/>
</dbReference>
<dbReference type="CDD" id="cd09274">
    <property type="entry name" value="RNase_HI_RT_Ty3"/>
    <property type="match status" value="1"/>
</dbReference>
<dbReference type="Gene3D" id="3.10.10.10">
    <property type="entry name" value="HIV Type 1 Reverse Transcriptase, subunit A, domain 1"/>
    <property type="match status" value="1"/>
</dbReference>
<dbReference type="PANTHER" id="PTHR37984:SF5">
    <property type="entry name" value="PROTEIN NYNRIN-LIKE"/>
    <property type="match status" value="1"/>
</dbReference>
<dbReference type="PROSITE" id="PS50878">
    <property type="entry name" value="RT_POL"/>
    <property type="match status" value="1"/>
</dbReference>
<dbReference type="InterPro" id="IPR001969">
    <property type="entry name" value="Aspartic_peptidase_AS"/>
</dbReference>
<dbReference type="GO" id="GO:0006508">
    <property type="term" value="P:proteolysis"/>
    <property type="evidence" value="ECO:0007669"/>
    <property type="project" value="InterPro"/>
</dbReference>
<dbReference type="SUPFAM" id="SSF50630">
    <property type="entry name" value="Acid proteases"/>
    <property type="match status" value="1"/>
</dbReference>
<dbReference type="InterPro" id="IPR001878">
    <property type="entry name" value="Znf_CCHC"/>
</dbReference>
<proteinExistence type="predicted"/>
<feature type="domain" description="Reverse transcriptase" evidence="14">
    <location>
        <begin position="511"/>
        <end position="689"/>
    </location>
</feature>
<dbReference type="InterPro" id="IPR041588">
    <property type="entry name" value="Integrase_H2C2"/>
</dbReference>
<keyword evidence="9" id="KW-0229">DNA integration</keyword>